<dbReference type="STRING" id="568860.SAMN05421811_12126"/>
<keyword evidence="3" id="KW-1185">Reference proteome</keyword>
<feature type="region of interest" description="Disordered" evidence="1">
    <location>
        <begin position="142"/>
        <end position="166"/>
    </location>
</feature>
<accession>A0A1I0LQI2</accession>
<proteinExistence type="predicted"/>
<dbReference type="Proteomes" id="UP000199361">
    <property type="component" value="Unassembled WGS sequence"/>
</dbReference>
<feature type="compositionally biased region" description="Polar residues" evidence="1">
    <location>
        <begin position="146"/>
        <end position="156"/>
    </location>
</feature>
<evidence type="ECO:0000313" key="2">
    <source>
        <dbReference type="EMBL" id="SEU43147.1"/>
    </source>
</evidence>
<protein>
    <submittedName>
        <fullName evidence="2">Uncharacterized protein</fullName>
    </submittedName>
</protein>
<dbReference type="AlphaFoldDB" id="A0A1I0LQI2"/>
<gene>
    <name evidence="2" type="ORF">SAMN05421811_12126</name>
</gene>
<name>A0A1I0LQI2_9ACTN</name>
<evidence type="ECO:0000256" key="1">
    <source>
        <dbReference type="SAM" id="MobiDB-lite"/>
    </source>
</evidence>
<organism evidence="2 3">
    <name type="scientific">Nonomuraea wenchangensis</name>
    <dbReference type="NCBI Taxonomy" id="568860"/>
    <lineage>
        <taxon>Bacteria</taxon>
        <taxon>Bacillati</taxon>
        <taxon>Actinomycetota</taxon>
        <taxon>Actinomycetes</taxon>
        <taxon>Streptosporangiales</taxon>
        <taxon>Streptosporangiaceae</taxon>
        <taxon>Nonomuraea</taxon>
    </lineage>
</organism>
<sequence>MMRTSPSPAVAVTMTRHAWKSRYGFTRPGSASTTTMASSAIAVLLDVETYAPARFSATPSASPPTNAPITLENPPSVAATKPLMSRPEPFWSVSSDAWPWSSSAIVAIAPASAHEVRNTVVTETPSSRGVTRSSAMACMRTPSGVRKNSTSATVTASPAPMLSSCS</sequence>
<dbReference type="EMBL" id="FOHX01000021">
    <property type="protein sequence ID" value="SEU43147.1"/>
    <property type="molecule type" value="Genomic_DNA"/>
</dbReference>
<reference evidence="2 3" key="1">
    <citation type="submission" date="2016-10" db="EMBL/GenBank/DDBJ databases">
        <authorList>
            <person name="de Groot N.N."/>
        </authorList>
    </citation>
    <scope>NUCLEOTIDE SEQUENCE [LARGE SCALE GENOMIC DNA]</scope>
    <source>
        <strain evidence="2 3">CGMCC 4.5598</strain>
    </source>
</reference>
<evidence type="ECO:0000313" key="3">
    <source>
        <dbReference type="Proteomes" id="UP000199361"/>
    </source>
</evidence>